<dbReference type="RefSeq" id="WP_145096058.1">
    <property type="nucleotide sequence ID" value="NZ_CP036274.1"/>
</dbReference>
<accession>A0A517YJT8</accession>
<sequence length="139" mass="16248">MGFSTVYLRPFHFDRPLDPQHAASLREFHETEHEYDDGNPGGEGMPPTYYCQWIPSADGRQLEWDKNEKFYFGKEWLEYLIQRFIAPWGYQLNGASPWYIDEFEAAGILMVTDNVVSDEDRDIGSVKREFGEFDIYGMG</sequence>
<gene>
    <name evidence="1" type="ORF">ETAA8_56340</name>
</gene>
<organism evidence="1 2">
    <name type="scientific">Anatilimnocola aggregata</name>
    <dbReference type="NCBI Taxonomy" id="2528021"/>
    <lineage>
        <taxon>Bacteria</taxon>
        <taxon>Pseudomonadati</taxon>
        <taxon>Planctomycetota</taxon>
        <taxon>Planctomycetia</taxon>
        <taxon>Pirellulales</taxon>
        <taxon>Pirellulaceae</taxon>
        <taxon>Anatilimnocola</taxon>
    </lineage>
</organism>
<name>A0A517YJT8_9BACT</name>
<keyword evidence="2" id="KW-1185">Reference proteome</keyword>
<dbReference type="Proteomes" id="UP000315017">
    <property type="component" value="Chromosome"/>
</dbReference>
<dbReference type="EMBL" id="CP036274">
    <property type="protein sequence ID" value="QDU30494.1"/>
    <property type="molecule type" value="Genomic_DNA"/>
</dbReference>
<dbReference type="AlphaFoldDB" id="A0A517YJT8"/>
<evidence type="ECO:0000313" key="1">
    <source>
        <dbReference type="EMBL" id="QDU30494.1"/>
    </source>
</evidence>
<evidence type="ECO:0000313" key="2">
    <source>
        <dbReference type="Proteomes" id="UP000315017"/>
    </source>
</evidence>
<reference evidence="1 2" key="1">
    <citation type="submission" date="2019-02" db="EMBL/GenBank/DDBJ databases">
        <title>Deep-cultivation of Planctomycetes and their phenomic and genomic characterization uncovers novel biology.</title>
        <authorList>
            <person name="Wiegand S."/>
            <person name="Jogler M."/>
            <person name="Boedeker C."/>
            <person name="Pinto D."/>
            <person name="Vollmers J."/>
            <person name="Rivas-Marin E."/>
            <person name="Kohn T."/>
            <person name="Peeters S.H."/>
            <person name="Heuer A."/>
            <person name="Rast P."/>
            <person name="Oberbeckmann S."/>
            <person name="Bunk B."/>
            <person name="Jeske O."/>
            <person name="Meyerdierks A."/>
            <person name="Storesund J.E."/>
            <person name="Kallscheuer N."/>
            <person name="Luecker S."/>
            <person name="Lage O.M."/>
            <person name="Pohl T."/>
            <person name="Merkel B.J."/>
            <person name="Hornburger P."/>
            <person name="Mueller R.-W."/>
            <person name="Bruemmer F."/>
            <person name="Labrenz M."/>
            <person name="Spormann A.M."/>
            <person name="Op den Camp H."/>
            <person name="Overmann J."/>
            <person name="Amann R."/>
            <person name="Jetten M.S.M."/>
            <person name="Mascher T."/>
            <person name="Medema M.H."/>
            <person name="Devos D.P."/>
            <person name="Kaster A.-K."/>
            <person name="Ovreas L."/>
            <person name="Rohde M."/>
            <person name="Galperin M.Y."/>
            <person name="Jogler C."/>
        </authorList>
    </citation>
    <scope>NUCLEOTIDE SEQUENCE [LARGE SCALE GENOMIC DNA]</scope>
    <source>
        <strain evidence="1 2">ETA_A8</strain>
    </source>
</reference>
<dbReference type="KEGG" id="aagg:ETAA8_56340"/>
<proteinExistence type="predicted"/>
<protein>
    <submittedName>
        <fullName evidence="1">Uncharacterized protein</fullName>
    </submittedName>
</protein>
<dbReference type="OrthoDB" id="9154126at2"/>